<dbReference type="InterPro" id="IPR000998">
    <property type="entry name" value="MAM_dom"/>
</dbReference>
<feature type="transmembrane region" description="Helical" evidence="2">
    <location>
        <begin position="396"/>
        <end position="420"/>
    </location>
</feature>
<evidence type="ECO:0000313" key="6">
    <source>
        <dbReference type="Proteomes" id="UP000663881"/>
    </source>
</evidence>
<dbReference type="EMBL" id="CAJOAY010010860">
    <property type="protein sequence ID" value="CAF4228072.1"/>
    <property type="molecule type" value="Genomic_DNA"/>
</dbReference>
<keyword evidence="2" id="KW-0812">Transmembrane</keyword>
<gene>
    <name evidence="5" type="ORF">OKA104_LOCUS42405</name>
</gene>
<evidence type="ECO:0000256" key="2">
    <source>
        <dbReference type="SAM" id="Phobius"/>
    </source>
</evidence>
<feature type="region of interest" description="Disordered" evidence="1">
    <location>
        <begin position="367"/>
        <end position="387"/>
    </location>
</feature>
<sequence length="464" mass="50491">TMFKLVIILFLGLFLIPPCKAQEFTETTETSTDETSTGETSPIEATTTITTTMEAATTTTTTTEPPTGPTTTTTEPPTEPTTTTEPPTRPPTTTTTTTTTEAPTTTTTTERPFGPTFQCDFATPCFGNGDLVVSDGTDFIPTKPIATSEPPRAPVSGATSVTKPTNNGLLCELPYRPVDDDNITITNWDMWFCNNHQCPTSNGETAECIIDYYGLTSLNTSETSKTITDSLIPNVMVRDASGDQCLRFYYYFTVYSGEDWGQQIQLRIIPKDSAKPSFFIENITTTDMKENKWQFKEITFKSELSSYELEVNFVVAAENRTDDAGMNRTVYFALDMIELYDYNCSYVQDELEATTTTITTTTTTTTTTTVSTTPVPTTTTTVPETAPSEAKSDLPLILGLSLGIGIPVLLGIIVGAICYCKARPKNAIEPVGDTDTSDSTDMAMRSINTKNENSTVAAIVQNVV</sequence>
<accession>A0A820DBA5</accession>
<feature type="domain" description="MAM" evidence="4">
    <location>
        <begin position="231"/>
        <end position="346"/>
    </location>
</feature>
<keyword evidence="2" id="KW-1133">Transmembrane helix</keyword>
<evidence type="ECO:0000256" key="3">
    <source>
        <dbReference type="SAM" id="SignalP"/>
    </source>
</evidence>
<dbReference type="GO" id="GO:0016020">
    <property type="term" value="C:membrane"/>
    <property type="evidence" value="ECO:0007669"/>
    <property type="project" value="InterPro"/>
</dbReference>
<reference evidence="5" key="1">
    <citation type="submission" date="2021-02" db="EMBL/GenBank/DDBJ databases">
        <authorList>
            <person name="Nowell W R."/>
        </authorList>
    </citation>
    <scope>NUCLEOTIDE SEQUENCE</scope>
</reference>
<protein>
    <recommendedName>
        <fullName evidence="4">MAM domain-containing protein</fullName>
    </recommendedName>
</protein>
<evidence type="ECO:0000259" key="4">
    <source>
        <dbReference type="PROSITE" id="PS50060"/>
    </source>
</evidence>
<feature type="chain" id="PRO_5032757510" description="MAM domain-containing protein" evidence="3">
    <location>
        <begin position="22"/>
        <end position="464"/>
    </location>
</feature>
<feature type="non-terminal residue" evidence="5">
    <location>
        <position position="464"/>
    </location>
</feature>
<feature type="compositionally biased region" description="Low complexity" evidence="1">
    <location>
        <begin position="367"/>
        <end position="385"/>
    </location>
</feature>
<dbReference type="PROSITE" id="PS50060">
    <property type="entry name" value="MAM_2"/>
    <property type="match status" value="1"/>
</dbReference>
<name>A0A820DBA5_9BILA</name>
<feature type="signal peptide" evidence="3">
    <location>
        <begin position="1"/>
        <end position="21"/>
    </location>
</feature>
<keyword evidence="3" id="KW-0732">Signal</keyword>
<dbReference type="AlphaFoldDB" id="A0A820DBA5"/>
<evidence type="ECO:0000256" key="1">
    <source>
        <dbReference type="SAM" id="MobiDB-lite"/>
    </source>
</evidence>
<evidence type="ECO:0000313" key="5">
    <source>
        <dbReference type="EMBL" id="CAF4228072.1"/>
    </source>
</evidence>
<dbReference type="Gene3D" id="2.60.120.200">
    <property type="match status" value="1"/>
</dbReference>
<organism evidence="5 6">
    <name type="scientific">Adineta steineri</name>
    <dbReference type="NCBI Taxonomy" id="433720"/>
    <lineage>
        <taxon>Eukaryota</taxon>
        <taxon>Metazoa</taxon>
        <taxon>Spiralia</taxon>
        <taxon>Gnathifera</taxon>
        <taxon>Rotifera</taxon>
        <taxon>Eurotatoria</taxon>
        <taxon>Bdelloidea</taxon>
        <taxon>Adinetida</taxon>
        <taxon>Adinetidae</taxon>
        <taxon>Adineta</taxon>
    </lineage>
</organism>
<comment type="caution">
    <text evidence="5">The sequence shown here is derived from an EMBL/GenBank/DDBJ whole genome shotgun (WGS) entry which is preliminary data.</text>
</comment>
<feature type="region of interest" description="Disordered" evidence="1">
    <location>
        <begin position="24"/>
        <end position="114"/>
    </location>
</feature>
<dbReference type="Proteomes" id="UP000663881">
    <property type="component" value="Unassembled WGS sequence"/>
</dbReference>
<keyword evidence="2" id="KW-0472">Membrane</keyword>
<feature type="region of interest" description="Disordered" evidence="1">
    <location>
        <begin position="142"/>
        <end position="161"/>
    </location>
</feature>
<proteinExistence type="predicted"/>